<organism evidence="1 2">
    <name type="scientific">Streptomyces cylindrosporus</name>
    <dbReference type="NCBI Taxonomy" id="2927583"/>
    <lineage>
        <taxon>Bacteria</taxon>
        <taxon>Bacillati</taxon>
        <taxon>Actinomycetota</taxon>
        <taxon>Actinomycetes</taxon>
        <taxon>Kitasatosporales</taxon>
        <taxon>Streptomycetaceae</taxon>
        <taxon>Streptomyces</taxon>
    </lineage>
</organism>
<name>A0ABS9YIJ4_9ACTN</name>
<reference evidence="1" key="1">
    <citation type="submission" date="2022-03" db="EMBL/GenBank/DDBJ databases">
        <title>Streptomyces 7R015 and 7R016 isolated from Barleria lupulina in Thailand.</title>
        <authorList>
            <person name="Kanchanasin P."/>
            <person name="Phongsopitanun W."/>
            <person name="Tanasupawat S."/>
        </authorList>
    </citation>
    <scope>NUCLEOTIDE SEQUENCE</scope>
    <source>
        <strain evidence="1">7R015</strain>
    </source>
</reference>
<evidence type="ECO:0000313" key="1">
    <source>
        <dbReference type="EMBL" id="MCI3277005.1"/>
    </source>
</evidence>
<protein>
    <submittedName>
        <fullName evidence="1">Uncharacterized protein</fullName>
    </submittedName>
</protein>
<proteinExistence type="predicted"/>
<gene>
    <name evidence="1" type="ORF">MQP27_38670</name>
</gene>
<accession>A0ABS9YIJ4</accession>
<dbReference type="EMBL" id="JALDAY010000013">
    <property type="protein sequence ID" value="MCI3277005.1"/>
    <property type="molecule type" value="Genomic_DNA"/>
</dbReference>
<comment type="caution">
    <text evidence="1">The sequence shown here is derived from an EMBL/GenBank/DDBJ whole genome shotgun (WGS) entry which is preliminary data.</text>
</comment>
<dbReference type="Proteomes" id="UP001165269">
    <property type="component" value="Unassembled WGS sequence"/>
</dbReference>
<dbReference type="RefSeq" id="WP_242774140.1">
    <property type="nucleotide sequence ID" value="NZ_JALDAY010000013.1"/>
</dbReference>
<sequence length="69" mass="7221">MRWEIDLEAGDSVGAARKALAIQRDPGSWATVFTVQGEHQGAARVATVDLDPEGLDLSGTGTPEVELTG</sequence>
<evidence type="ECO:0000313" key="2">
    <source>
        <dbReference type="Proteomes" id="UP001165269"/>
    </source>
</evidence>
<keyword evidence="2" id="KW-1185">Reference proteome</keyword>